<dbReference type="Proteomes" id="UP001216390">
    <property type="component" value="Chromosome"/>
</dbReference>
<dbReference type="AlphaFoldDB" id="A0AAE9Y6P8"/>
<dbReference type="EMBL" id="CP116942">
    <property type="protein sequence ID" value="WCO66586.1"/>
    <property type="molecule type" value="Genomic_DNA"/>
</dbReference>
<organism evidence="1 2">
    <name type="scientific">Iamia majanohamensis</name>
    <dbReference type="NCBI Taxonomy" id="467976"/>
    <lineage>
        <taxon>Bacteria</taxon>
        <taxon>Bacillati</taxon>
        <taxon>Actinomycetota</taxon>
        <taxon>Acidimicrobiia</taxon>
        <taxon>Acidimicrobiales</taxon>
        <taxon>Iamiaceae</taxon>
        <taxon>Iamia</taxon>
    </lineage>
</organism>
<dbReference type="RefSeq" id="WP_272736109.1">
    <property type="nucleotide sequence ID" value="NZ_CP116942.1"/>
</dbReference>
<gene>
    <name evidence="1" type="ORF">PO878_18975</name>
</gene>
<proteinExistence type="predicted"/>
<dbReference type="KEGG" id="ima:PO878_18975"/>
<protein>
    <submittedName>
        <fullName evidence="1">Uncharacterized protein</fullName>
    </submittedName>
</protein>
<accession>A0AAE9Y6P8</accession>
<keyword evidence="2" id="KW-1185">Reference proteome</keyword>
<sequence>MRRGDGSGYLVDASVEVRLLGRVRLLTVDAAVVVAEDGSPPSGLAASASPASAVVGRAHGPPPLAPGPRLRLAEATDLLRDARADLELASRTVRVVR</sequence>
<reference evidence="1" key="1">
    <citation type="submission" date="2023-01" db="EMBL/GenBank/DDBJ databases">
        <title>The diversity of Class Acidimicrobiia in South China Sea sediment environments and the proposal of Iamia marina sp. nov., a novel species of the genus Iamia.</title>
        <authorList>
            <person name="He Y."/>
            <person name="Tian X."/>
        </authorList>
    </citation>
    <scope>NUCLEOTIDE SEQUENCE</scope>
    <source>
        <strain evidence="1">DSM 19957</strain>
    </source>
</reference>
<evidence type="ECO:0000313" key="1">
    <source>
        <dbReference type="EMBL" id="WCO66586.1"/>
    </source>
</evidence>
<evidence type="ECO:0000313" key="2">
    <source>
        <dbReference type="Proteomes" id="UP001216390"/>
    </source>
</evidence>
<name>A0AAE9Y6P8_9ACTN</name>